<dbReference type="PANTHER" id="PTHR22883">
    <property type="entry name" value="ZINC FINGER DHHC DOMAIN CONTAINING PROTEIN"/>
    <property type="match status" value="1"/>
</dbReference>
<dbReference type="GO" id="GO:0019706">
    <property type="term" value="F:protein-cysteine S-palmitoyltransferase activity"/>
    <property type="evidence" value="ECO:0007669"/>
    <property type="project" value="UniProtKB-EC"/>
</dbReference>
<dbReference type="GO" id="GO:0005794">
    <property type="term" value="C:Golgi apparatus"/>
    <property type="evidence" value="ECO:0007669"/>
    <property type="project" value="TreeGrafter"/>
</dbReference>
<feature type="compositionally biased region" description="Pro residues" evidence="8">
    <location>
        <begin position="33"/>
        <end position="47"/>
    </location>
</feature>
<dbReference type="GO" id="GO:0005783">
    <property type="term" value="C:endoplasmic reticulum"/>
    <property type="evidence" value="ECO:0007669"/>
    <property type="project" value="TreeGrafter"/>
</dbReference>
<organism evidence="10 11">
    <name type="scientific">Novymonas esmeraldas</name>
    <dbReference type="NCBI Taxonomy" id="1808958"/>
    <lineage>
        <taxon>Eukaryota</taxon>
        <taxon>Discoba</taxon>
        <taxon>Euglenozoa</taxon>
        <taxon>Kinetoplastea</taxon>
        <taxon>Metakinetoplastina</taxon>
        <taxon>Trypanosomatida</taxon>
        <taxon>Trypanosomatidae</taxon>
        <taxon>Novymonas</taxon>
    </lineage>
</organism>
<comment type="similarity">
    <text evidence="7">Belongs to the DHHC palmitoyltransferase family.</text>
</comment>
<dbReference type="InterPro" id="IPR039859">
    <property type="entry name" value="PFA4/ZDH16/20/ERF2-like"/>
</dbReference>
<keyword evidence="5 7" id="KW-0472">Membrane</keyword>
<evidence type="ECO:0000256" key="5">
    <source>
        <dbReference type="ARBA" id="ARBA00023136"/>
    </source>
</evidence>
<keyword evidence="2 7" id="KW-0808">Transferase</keyword>
<feature type="transmembrane region" description="Helical" evidence="7">
    <location>
        <begin position="355"/>
        <end position="379"/>
    </location>
</feature>
<evidence type="ECO:0000256" key="3">
    <source>
        <dbReference type="ARBA" id="ARBA00022692"/>
    </source>
</evidence>
<evidence type="ECO:0000313" key="11">
    <source>
        <dbReference type="Proteomes" id="UP001430356"/>
    </source>
</evidence>
<name>A0AAW0EL07_9TRYP</name>
<feature type="domain" description="Palmitoyltransferase DHHC" evidence="9">
    <location>
        <begin position="272"/>
        <end position="397"/>
    </location>
</feature>
<keyword evidence="6 7" id="KW-0012">Acyltransferase</keyword>
<dbReference type="Pfam" id="PF01529">
    <property type="entry name" value="DHHC"/>
    <property type="match status" value="1"/>
</dbReference>
<keyword evidence="4 7" id="KW-1133">Transmembrane helix</keyword>
<feature type="transmembrane region" description="Helical" evidence="7">
    <location>
        <begin position="317"/>
        <end position="343"/>
    </location>
</feature>
<evidence type="ECO:0000256" key="1">
    <source>
        <dbReference type="ARBA" id="ARBA00004141"/>
    </source>
</evidence>
<evidence type="ECO:0000313" key="10">
    <source>
        <dbReference type="EMBL" id="KAK7193992.1"/>
    </source>
</evidence>
<evidence type="ECO:0000256" key="8">
    <source>
        <dbReference type="SAM" id="MobiDB-lite"/>
    </source>
</evidence>
<dbReference type="EC" id="2.3.1.225" evidence="7"/>
<evidence type="ECO:0000256" key="4">
    <source>
        <dbReference type="ARBA" id="ARBA00022989"/>
    </source>
</evidence>
<accession>A0AAW0EL07</accession>
<comment type="catalytic activity">
    <reaction evidence="7">
        <text>L-cysteinyl-[protein] + hexadecanoyl-CoA = S-hexadecanoyl-L-cysteinyl-[protein] + CoA</text>
        <dbReference type="Rhea" id="RHEA:36683"/>
        <dbReference type="Rhea" id="RHEA-COMP:10131"/>
        <dbReference type="Rhea" id="RHEA-COMP:11032"/>
        <dbReference type="ChEBI" id="CHEBI:29950"/>
        <dbReference type="ChEBI" id="CHEBI:57287"/>
        <dbReference type="ChEBI" id="CHEBI:57379"/>
        <dbReference type="ChEBI" id="CHEBI:74151"/>
        <dbReference type="EC" id="2.3.1.225"/>
    </reaction>
</comment>
<dbReference type="GO" id="GO:0016020">
    <property type="term" value="C:membrane"/>
    <property type="evidence" value="ECO:0007669"/>
    <property type="project" value="UniProtKB-SubCell"/>
</dbReference>
<feature type="transmembrane region" description="Helical" evidence="7">
    <location>
        <begin position="241"/>
        <end position="265"/>
    </location>
</feature>
<evidence type="ECO:0000259" key="9">
    <source>
        <dbReference type="Pfam" id="PF01529"/>
    </source>
</evidence>
<comment type="subcellular location">
    <subcellularLocation>
        <location evidence="1">Membrane</location>
        <topology evidence="1">Multi-pass membrane protein</topology>
    </subcellularLocation>
</comment>
<keyword evidence="3 7" id="KW-0812">Transmembrane</keyword>
<proteinExistence type="inferred from homology"/>
<feature type="transmembrane region" description="Helical" evidence="7">
    <location>
        <begin position="209"/>
        <end position="229"/>
    </location>
</feature>
<dbReference type="PANTHER" id="PTHR22883:SF448">
    <property type="entry name" value="PALMITOYLTRANSFERASE"/>
    <property type="match status" value="1"/>
</dbReference>
<gene>
    <name evidence="10" type="ORF">NESM_000311400</name>
</gene>
<dbReference type="PROSITE" id="PS50216">
    <property type="entry name" value="DHHC"/>
    <property type="match status" value="1"/>
</dbReference>
<sequence length="431" mass="46838">MSATDIPARTSSAEVEAVAGPAAEASVLVPTMVPQPPAEAPHAPSPALPMRHRPASAPLQGEGGEAAASRMVEENIAVAEARQGGAPLDCVDMGIISDAMRSVDDEMEVASRFRIGGGDATAALGAAADTDGQCVVANVLAQGSGSDTAAKPTAAENDDGEDVFESRSQQPLTSCCVDTRRYPDSWRQTRPRRHAFQRPLDSLQIAGQVYVIIIIVLFWSSVFTPYVLLYTQDGQDCLAELIVFGSCFGAGVVCVYIFFFLVSFMDCTDRDNEGELCMFCRRRTHANAKHCKACNKCVEGFDHHCKWLNMCIGKDNYNLFFCFVTSCVFSVFSALASAICILARWWGVLARHHSAYFRAGPLVLCVVLLVGIGPILHLFGYHVYLRLVLRTTTYQRIVRIREENFKIPVDGAEAPQQNTGKAKKKGCCCCC</sequence>
<protein>
    <recommendedName>
        <fullName evidence="7">Palmitoyltransferase</fullName>
        <ecNumber evidence="7">2.3.1.225</ecNumber>
    </recommendedName>
</protein>
<evidence type="ECO:0000256" key="7">
    <source>
        <dbReference type="RuleBase" id="RU079119"/>
    </source>
</evidence>
<evidence type="ECO:0000256" key="6">
    <source>
        <dbReference type="ARBA" id="ARBA00023315"/>
    </source>
</evidence>
<dbReference type="EMBL" id="JAECZO010000029">
    <property type="protein sequence ID" value="KAK7193992.1"/>
    <property type="molecule type" value="Genomic_DNA"/>
</dbReference>
<feature type="region of interest" description="Disordered" evidence="8">
    <location>
        <begin position="33"/>
        <end position="64"/>
    </location>
</feature>
<dbReference type="AlphaFoldDB" id="A0AAW0EL07"/>
<evidence type="ECO:0000256" key="2">
    <source>
        <dbReference type="ARBA" id="ARBA00022679"/>
    </source>
</evidence>
<reference evidence="10 11" key="1">
    <citation type="journal article" date="2021" name="MBio">
        <title>A New Model Trypanosomatid, Novymonas esmeraldas: Genomic Perception of Its 'Candidatus Pandoraea novymonadis' Endosymbiont.</title>
        <authorList>
            <person name="Zakharova A."/>
            <person name="Saura A."/>
            <person name="Butenko A."/>
            <person name="Podesvova L."/>
            <person name="Warmusova S."/>
            <person name="Kostygov A.Y."/>
            <person name="Nenarokova A."/>
            <person name="Lukes J."/>
            <person name="Opperdoes F.R."/>
            <person name="Yurchenko V."/>
        </authorList>
    </citation>
    <scope>NUCLEOTIDE SEQUENCE [LARGE SCALE GENOMIC DNA]</scope>
    <source>
        <strain evidence="10 11">E262AT.01</strain>
    </source>
</reference>
<dbReference type="GO" id="GO:0006612">
    <property type="term" value="P:protein targeting to membrane"/>
    <property type="evidence" value="ECO:0007669"/>
    <property type="project" value="TreeGrafter"/>
</dbReference>
<comment type="domain">
    <text evidence="7">The DHHC domain is required for palmitoyltransferase activity.</text>
</comment>
<keyword evidence="11" id="KW-1185">Reference proteome</keyword>
<comment type="caution">
    <text evidence="10">The sequence shown here is derived from an EMBL/GenBank/DDBJ whole genome shotgun (WGS) entry which is preliminary data.</text>
</comment>
<dbReference type="Proteomes" id="UP001430356">
    <property type="component" value="Unassembled WGS sequence"/>
</dbReference>
<dbReference type="InterPro" id="IPR001594">
    <property type="entry name" value="Palmitoyltrfase_DHHC"/>
</dbReference>